<feature type="transmembrane region" description="Helical" evidence="8">
    <location>
        <begin position="159"/>
        <end position="179"/>
    </location>
</feature>
<dbReference type="Proteomes" id="UP000241848">
    <property type="component" value="Unassembled WGS sequence"/>
</dbReference>
<keyword evidence="4 8" id="KW-0812">Transmembrane</keyword>
<dbReference type="InterPro" id="IPR050171">
    <property type="entry name" value="MFS_Transporters"/>
</dbReference>
<name>A0A2T2WNT1_9FIRM</name>
<reference evidence="10 11" key="1">
    <citation type="journal article" date="2014" name="BMC Genomics">
        <title>Comparison of environmental and isolate Sulfobacillus genomes reveals diverse carbon, sulfur, nitrogen, and hydrogen metabolisms.</title>
        <authorList>
            <person name="Justice N.B."/>
            <person name="Norman A."/>
            <person name="Brown C.T."/>
            <person name="Singh A."/>
            <person name="Thomas B.C."/>
            <person name="Banfield J.F."/>
        </authorList>
    </citation>
    <scope>NUCLEOTIDE SEQUENCE [LARGE SCALE GENOMIC DNA]</scope>
    <source>
        <strain evidence="10">AMDSBA3</strain>
    </source>
</reference>
<feature type="transmembrane region" description="Helical" evidence="8">
    <location>
        <begin position="39"/>
        <end position="61"/>
    </location>
</feature>
<feature type="transmembrane region" description="Helical" evidence="8">
    <location>
        <begin position="359"/>
        <end position="376"/>
    </location>
</feature>
<dbReference type="GO" id="GO:0005886">
    <property type="term" value="C:plasma membrane"/>
    <property type="evidence" value="ECO:0007669"/>
    <property type="project" value="UniProtKB-SubCell"/>
</dbReference>
<evidence type="ECO:0000313" key="11">
    <source>
        <dbReference type="Proteomes" id="UP000241848"/>
    </source>
</evidence>
<evidence type="ECO:0000256" key="2">
    <source>
        <dbReference type="ARBA" id="ARBA00022448"/>
    </source>
</evidence>
<dbReference type="AlphaFoldDB" id="A0A2T2WNT1"/>
<gene>
    <name evidence="10" type="ORF">C7B45_00970</name>
</gene>
<keyword evidence="3" id="KW-1003">Cell membrane</keyword>
<organism evidence="10 11">
    <name type="scientific">Sulfobacillus acidophilus</name>
    <dbReference type="NCBI Taxonomy" id="53633"/>
    <lineage>
        <taxon>Bacteria</taxon>
        <taxon>Bacillati</taxon>
        <taxon>Bacillota</taxon>
        <taxon>Clostridia</taxon>
        <taxon>Eubacteriales</taxon>
        <taxon>Clostridiales Family XVII. Incertae Sedis</taxon>
        <taxon>Sulfobacillus</taxon>
    </lineage>
</organism>
<sequence length="407" mass="43135">MIRNSTKLFPIVFSQGMVSLAEGLLIPFVSLYLVRSLGLSPVLAGTILGVSGIGLILGPIVGGALADRCSPRLVIVSGLAWAGSANVVAAVTHDLWLFAFAYGLSLLASSSISPALYQTALKSAGHPLRSTATLIAVQNGAVAAGALVAWPLLGSHIGNIFVLAATVNGMGAILALILVGPSTQPAASPSFQWVDWIYLPSLKERQFWSIAAAGFLTGVLYSQMWSTVPTAWLEGQTATGFFALLWFLNGCAIFIAEQRVSRLLERYNPYVWMTAACLVYAFAVGLLNIKMSLITLVTSFVMLTLAELIYEPFPPTLYAKAAPLHFKARYQGAGNLAAATGLVIGPIVGELLLQWGGDRTVWSAMTIIGVCAALVVHQGRPPVPKDPASSAAPPHFKQERTHHDELA</sequence>
<evidence type="ECO:0000256" key="4">
    <source>
        <dbReference type="ARBA" id="ARBA00022692"/>
    </source>
</evidence>
<feature type="transmembrane region" description="Helical" evidence="8">
    <location>
        <begin position="12"/>
        <end position="33"/>
    </location>
</feature>
<evidence type="ECO:0000256" key="1">
    <source>
        <dbReference type="ARBA" id="ARBA00004651"/>
    </source>
</evidence>
<evidence type="ECO:0000256" key="5">
    <source>
        <dbReference type="ARBA" id="ARBA00022989"/>
    </source>
</evidence>
<dbReference type="Gene3D" id="1.20.1250.20">
    <property type="entry name" value="MFS general substrate transporter like domains"/>
    <property type="match status" value="1"/>
</dbReference>
<evidence type="ECO:0000256" key="3">
    <source>
        <dbReference type="ARBA" id="ARBA00022475"/>
    </source>
</evidence>
<proteinExistence type="predicted"/>
<feature type="compositionally biased region" description="Basic and acidic residues" evidence="7">
    <location>
        <begin position="396"/>
        <end position="407"/>
    </location>
</feature>
<dbReference type="PANTHER" id="PTHR23517:SF2">
    <property type="entry name" value="MULTIDRUG RESISTANCE PROTEIN MDTH"/>
    <property type="match status" value="1"/>
</dbReference>
<keyword evidence="2" id="KW-0813">Transport</keyword>
<evidence type="ECO:0000259" key="9">
    <source>
        <dbReference type="PROSITE" id="PS50850"/>
    </source>
</evidence>
<dbReference type="InterPro" id="IPR011701">
    <property type="entry name" value="MFS"/>
</dbReference>
<comment type="subcellular location">
    <subcellularLocation>
        <location evidence="1">Cell membrane</location>
        <topology evidence="1">Multi-pass membrane protein</topology>
    </subcellularLocation>
</comment>
<feature type="transmembrane region" description="Helical" evidence="8">
    <location>
        <begin position="97"/>
        <end position="120"/>
    </location>
</feature>
<feature type="transmembrane region" description="Helical" evidence="8">
    <location>
        <begin position="207"/>
        <end position="225"/>
    </location>
</feature>
<dbReference type="PROSITE" id="PS50850">
    <property type="entry name" value="MFS"/>
    <property type="match status" value="1"/>
</dbReference>
<evidence type="ECO:0000313" key="10">
    <source>
        <dbReference type="EMBL" id="PSR23886.1"/>
    </source>
</evidence>
<feature type="transmembrane region" description="Helical" evidence="8">
    <location>
        <begin position="333"/>
        <end position="353"/>
    </location>
</feature>
<feature type="transmembrane region" description="Helical" evidence="8">
    <location>
        <begin position="132"/>
        <end position="153"/>
    </location>
</feature>
<dbReference type="PANTHER" id="PTHR23517">
    <property type="entry name" value="RESISTANCE PROTEIN MDTM, PUTATIVE-RELATED-RELATED"/>
    <property type="match status" value="1"/>
</dbReference>
<dbReference type="InterPro" id="IPR020846">
    <property type="entry name" value="MFS_dom"/>
</dbReference>
<protein>
    <recommendedName>
        <fullName evidence="9">Major facilitator superfamily (MFS) profile domain-containing protein</fullName>
    </recommendedName>
</protein>
<dbReference type="InterPro" id="IPR036259">
    <property type="entry name" value="MFS_trans_sf"/>
</dbReference>
<feature type="transmembrane region" description="Helical" evidence="8">
    <location>
        <begin position="267"/>
        <end position="287"/>
    </location>
</feature>
<keyword evidence="5 8" id="KW-1133">Transmembrane helix</keyword>
<keyword evidence="6 8" id="KW-0472">Membrane</keyword>
<evidence type="ECO:0000256" key="7">
    <source>
        <dbReference type="SAM" id="MobiDB-lite"/>
    </source>
</evidence>
<dbReference type="Pfam" id="PF07690">
    <property type="entry name" value="MFS_1"/>
    <property type="match status" value="1"/>
</dbReference>
<feature type="transmembrane region" description="Helical" evidence="8">
    <location>
        <begin position="73"/>
        <end position="91"/>
    </location>
</feature>
<evidence type="ECO:0000256" key="6">
    <source>
        <dbReference type="ARBA" id="ARBA00023136"/>
    </source>
</evidence>
<comment type="caution">
    <text evidence="10">The sequence shown here is derived from an EMBL/GenBank/DDBJ whole genome shotgun (WGS) entry which is preliminary data.</text>
</comment>
<dbReference type="GO" id="GO:0022857">
    <property type="term" value="F:transmembrane transporter activity"/>
    <property type="evidence" value="ECO:0007669"/>
    <property type="project" value="InterPro"/>
</dbReference>
<feature type="transmembrane region" description="Helical" evidence="8">
    <location>
        <begin position="293"/>
        <end position="313"/>
    </location>
</feature>
<dbReference type="SUPFAM" id="SSF103473">
    <property type="entry name" value="MFS general substrate transporter"/>
    <property type="match status" value="1"/>
</dbReference>
<feature type="region of interest" description="Disordered" evidence="7">
    <location>
        <begin position="383"/>
        <end position="407"/>
    </location>
</feature>
<feature type="transmembrane region" description="Helical" evidence="8">
    <location>
        <begin position="237"/>
        <end position="255"/>
    </location>
</feature>
<dbReference type="EMBL" id="PXYV01000002">
    <property type="protein sequence ID" value="PSR23886.1"/>
    <property type="molecule type" value="Genomic_DNA"/>
</dbReference>
<accession>A0A2T2WNT1</accession>
<evidence type="ECO:0000256" key="8">
    <source>
        <dbReference type="SAM" id="Phobius"/>
    </source>
</evidence>
<feature type="domain" description="Major facilitator superfamily (MFS) profile" evidence="9">
    <location>
        <begin position="1"/>
        <end position="183"/>
    </location>
</feature>